<dbReference type="AlphaFoldDB" id="A0A1B6L114"/>
<protein>
    <submittedName>
        <fullName evidence="1">Uncharacterized protein</fullName>
    </submittedName>
</protein>
<name>A0A1B6L114_9HEMI</name>
<accession>A0A1B6L114</accession>
<proteinExistence type="predicted"/>
<dbReference type="EMBL" id="GEBQ01022578">
    <property type="protein sequence ID" value="JAT17399.1"/>
    <property type="molecule type" value="Transcribed_RNA"/>
</dbReference>
<organism evidence="1">
    <name type="scientific">Graphocephala atropunctata</name>
    <dbReference type="NCBI Taxonomy" id="36148"/>
    <lineage>
        <taxon>Eukaryota</taxon>
        <taxon>Metazoa</taxon>
        <taxon>Ecdysozoa</taxon>
        <taxon>Arthropoda</taxon>
        <taxon>Hexapoda</taxon>
        <taxon>Insecta</taxon>
        <taxon>Pterygota</taxon>
        <taxon>Neoptera</taxon>
        <taxon>Paraneoptera</taxon>
        <taxon>Hemiptera</taxon>
        <taxon>Auchenorrhyncha</taxon>
        <taxon>Membracoidea</taxon>
        <taxon>Cicadellidae</taxon>
        <taxon>Cicadellinae</taxon>
        <taxon>Cicadellini</taxon>
        <taxon>Graphocephala</taxon>
    </lineage>
</organism>
<sequence length="120" mass="13683">MQELTVLHMENKNHYAVGCQSANRSKPQPQRTVHEAKLGLEDSEDIFIGMLFQEDVTKQINNREEAQPIADVFEQLVQQVNYAEKKTTALSWMQQVKINNQSVNFKLDSGAQCNVLSIMC</sequence>
<evidence type="ECO:0000313" key="1">
    <source>
        <dbReference type="EMBL" id="JAT17399.1"/>
    </source>
</evidence>
<evidence type="ECO:0000313" key="2">
    <source>
        <dbReference type="EMBL" id="JAT19709.1"/>
    </source>
</evidence>
<gene>
    <name evidence="2" type="ORF">g.28216</name>
    <name evidence="1" type="ORF">g.28217</name>
</gene>
<dbReference type="EMBL" id="GEBQ01020268">
    <property type="protein sequence ID" value="JAT19709.1"/>
    <property type="molecule type" value="Transcribed_RNA"/>
</dbReference>
<reference evidence="1" key="1">
    <citation type="submission" date="2015-11" db="EMBL/GenBank/DDBJ databases">
        <title>De novo transcriptome assembly of four potential Pierce s Disease insect vectors from Arizona vineyards.</title>
        <authorList>
            <person name="Tassone E.E."/>
        </authorList>
    </citation>
    <scope>NUCLEOTIDE SEQUENCE</scope>
</reference>